<comment type="caution">
    <text evidence="1">The sequence shown here is derived from an EMBL/GenBank/DDBJ whole genome shotgun (WGS) entry which is preliminary data.</text>
</comment>
<dbReference type="InterPro" id="IPR011049">
    <property type="entry name" value="Serralysin-like_metalloprot_C"/>
</dbReference>
<dbReference type="AlphaFoldDB" id="A0A178XN05"/>
<dbReference type="InterPro" id="IPR018511">
    <property type="entry name" value="Hemolysin-typ_Ca-bd_CS"/>
</dbReference>
<dbReference type="Proteomes" id="UP000094025">
    <property type="component" value="Unassembled WGS sequence"/>
</dbReference>
<evidence type="ECO:0008006" key="3">
    <source>
        <dbReference type="Google" id="ProtNLM"/>
    </source>
</evidence>
<proteinExistence type="predicted"/>
<dbReference type="SUPFAM" id="SSF51120">
    <property type="entry name" value="beta-Roll"/>
    <property type="match status" value="1"/>
</dbReference>
<dbReference type="RefSeq" id="WP_064243812.1">
    <property type="nucleotide sequence ID" value="NZ_LPUX01000064.1"/>
</dbReference>
<organism evidence="1 2">
    <name type="scientific">Sinorhizobium glycinis</name>
    <dbReference type="NCBI Taxonomy" id="1472378"/>
    <lineage>
        <taxon>Bacteria</taxon>
        <taxon>Pseudomonadati</taxon>
        <taxon>Pseudomonadota</taxon>
        <taxon>Alphaproteobacteria</taxon>
        <taxon>Hyphomicrobiales</taxon>
        <taxon>Rhizobiaceae</taxon>
        <taxon>Sinorhizobium/Ensifer group</taxon>
        <taxon>Sinorhizobium</taxon>
    </lineage>
</organism>
<dbReference type="Gene3D" id="2.150.10.10">
    <property type="entry name" value="Serralysin-like metalloprotease, C-terminal"/>
    <property type="match status" value="1"/>
</dbReference>
<protein>
    <recommendedName>
        <fullName evidence="3">Calcium-binding protein</fullName>
    </recommendedName>
</protein>
<dbReference type="EMBL" id="LPUX01000064">
    <property type="protein sequence ID" value="OAP36586.1"/>
    <property type="molecule type" value="Genomic_DNA"/>
</dbReference>
<sequence>MRNFEIIEGSDADDEIHGDAANNILRGGDADDIIDGRGGNDTLVGGEGDDWLTGGAGSDRLVFDEAGLDGEGDVITDFVRGEDKLVIERAAFEIAAGDTAVTLATGTEPPPWAGRAPSCSKRTMVASGSMPTGQAPTPICNWSPSCRTSGPSRRATLRFCDVASTLLTRNWAEGVQSAEARVPPVRPSHITHARRRFRTRFVARR</sequence>
<reference evidence="1 2" key="1">
    <citation type="journal article" date="2016" name="Int. J. Syst. Evol. Microbiol.">
        <title>Ensifer glycinis sp. nov., an novel rhizobial species associated with Glycine spp.</title>
        <authorList>
            <person name="Yan H."/>
            <person name="Yan J."/>
            <person name="Sui X.H."/>
            <person name="Wang E.T."/>
            <person name="Chen W.X."/>
            <person name="Zhang X.X."/>
            <person name="Chen W.F."/>
        </authorList>
    </citation>
    <scope>NUCLEOTIDE SEQUENCE [LARGE SCALE GENOMIC DNA]</scope>
    <source>
        <strain evidence="1 2">CCBAU 23380</strain>
    </source>
</reference>
<dbReference type="GO" id="GO:0005509">
    <property type="term" value="F:calcium ion binding"/>
    <property type="evidence" value="ECO:0007669"/>
    <property type="project" value="InterPro"/>
</dbReference>
<accession>A0A178XN05</accession>
<evidence type="ECO:0000313" key="2">
    <source>
        <dbReference type="Proteomes" id="UP000094025"/>
    </source>
</evidence>
<evidence type="ECO:0000313" key="1">
    <source>
        <dbReference type="EMBL" id="OAP36586.1"/>
    </source>
</evidence>
<dbReference type="PROSITE" id="PS00330">
    <property type="entry name" value="HEMOLYSIN_CALCIUM"/>
    <property type="match status" value="2"/>
</dbReference>
<name>A0A178XN05_9HYPH</name>
<dbReference type="PRINTS" id="PR00313">
    <property type="entry name" value="CABNDNGRPT"/>
</dbReference>
<gene>
    <name evidence="1" type="ORF">AU381_19030</name>
</gene>
<keyword evidence="2" id="KW-1185">Reference proteome</keyword>
<dbReference type="Pfam" id="PF00353">
    <property type="entry name" value="HemolysinCabind"/>
    <property type="match status" value="1"/>
</dbReference>
<dbReference type="STRING" id="1472378.AU381_19030"/>
<dbReference type="InterPro" id="IPR001343">
    <property type="entry name" value="Hemolysn_Ca-bd"/>
</dbReference>